<organism evidence="1 2">
    <name type="scientific">Candidatus Sulfuritelmatomonas gaucii</name>
    <dbReference type="NCBI Taxonomy" id="2043161"/>
    <lineage>
        <taxon>Bacteria</taxon>
        <taxon>Pseudomonadati</taxon>
        <taxon>Acidobacteriota</taxon>
        <taxon>Terriglobia</taxon>
        <taxon>Terriglobales</taxon>
        <taxon>Acidobacteriaceae</taxon>
        <taxon>Candidatus Sulfuritelmatomonas</taxon>
    </lineage>
</organism>
<proteinExistence type="predicted"/>
<dbReference type="Proteomes" id="UP000239735">
    <property type="component" value="Unassembled WGS sequence"/>
</dbReference>
<dbReference type="EMBL" id="OKRB01000002">
    <property type="protein sequence ID" value="SPE17515.1"/>
    <property type="molecule type" value="Genomic_DNA"/>
</dbReference>
<reference evidence="2" key="1">
    <citation type="submission" date="2018-02" db="EMBL/GenBank/DDBJ databases">
        <authorList>
            <person name="Hausmann B."/>
        </authorList>
    </citation>
    <scope>NUCLEOTIDE SEQUENCE [LARGE SCALE GENOMIC DNA]</scope>
    <source>
        <strain evidence="2">Peat soil MAG SbA5</strain>
    </source>
</reference>
<evidence type="ECO:0000313" key="2">
    <source>
        <dbReference type="Proteomes" id="UP000239735"/>
    </source>
</evidence>
<evidence type="ECO:0008006" key="3">
    <source>
        <dbReference type="Google" id="ProtNLM"/>
    </source>
</evidence>
<name>A0A2N9L3H0_9BACT</name>
<gene>
    <name evidence="1" type="ORF">SBA5_100113</name>
</gene>
<dbReference type="AlphaFoldDB" id="A0A2N9L3H0"/>
<accession>A0A2N9L3H0</accession>
<protein>
    <recommendedName>
        <fullName evidence="3">DUF3052 domain-containing protein</fullName>
    </recommendedName>
</protein>
<dbReference type="OrthoDB" id="9800461at2"/>
<evidence type="ECO:0000313" key="1">
    <source>
        <dbReference type="EMBL" id="SPE17515.1"/>
    </source>
</evidence>
<sequence length="149" mass="16384">MAGYSGKPLLQKLGIKRGDRVLLSNAPRMLPCELTEYSGARTKKNLNIVLLFATSAAGFIAEFASLTNAIEANGMIWVAWPKKASGMETDLTEDVIRNQALKTRFVDVKVCAIDETWSGLKLVIRKQYRASLAARPSRNAVVGLRTQET</sequence>